<reference evidence="1" key="1">
    <citation type="submission" date="2023-07" db="EMBL/GenBank/DDBJ databases">
        <title>A collection of bacterial strains from the Burkholderia cepacia Research Laboratory and Repository.</title>
        <authorList>
            <person name="Lipuma J."/>
            <person name="Spilker T."/>
            <person name="Caverly L."/>
        </authorList>
    </citation>
    <scope>NUCLEOTIDE SEQUENCE</scope>
    <source>
        <strain evidence="1">AU44268</strain>
    </source>
</reference>
<evidence type="ECO:0000313" key="1">
    <source>
        <dbReference type="EMBL" id="MDN7795129.1"/>
    </source>
</evidence>
<evidence type="ECO:0000313" key="2">
    <source>
        <dbReference type="Proteomes" id="UP001171620"/>
    </source>
</evidence>
<gene>
    <name evidence="1" type="ORF">QZM33_09205</name>
</gene>
<dbReference type="EMBL" id="JAUJRV010000005">
    <property type="protein sequence ID" value="MDN7795129.1"/>
    <property type="molecule type" value="Genomic_DNA"/>
</dbReference>
<organism evidence="1 2">
    <name type="scientific">Burkholderia vietnamiensis</name>
    <dbReference type="NCBI Taxonomy" id="60552"/>
    <lineage>
        <taxon>Bacteria</taxon>
        <taxon>Pseudomonadati</taxon>
        <taxon>Pseudomonadota</taxon>
        <taxon>Betaproteobacteria</taxon>
        <taxon>Burkholderiales</taxon>
        <taxon>Burkholderiaceae</taxon>
        <taxon>Burkholderia</taxon>
        <taxon>Burkholderia cepacia complex</taxon>
    </lineage>
</organism>
<dbReference type="Proteomes" id="UP001171620">
    <property type="component" value="Unassembled WGS sequence"/>
</dbReference>
<dbReference type="RefSeq" id="WP_198108724.1">
    <property type="nucleotide sequence ID" value="NZ_JAEDWX010000012.1"/>
</dbReference>
<protein>
    <submittedName>
        <fullName evidence="1">Uncharacterized protein</fullName>
    </submittedName>
</protein>
<comment type="caution">
    <text evidence="1">The sequence shown here is derived from an EMBL/GenBank/DDBJ whole genome shotgun (WGS) entry which is preliminary data.</text>
</comment>
<proteinExistence type="predicted"/>
<dbReference type="AlphaFoldDB" id="A0AAW7T0Q6"/>
<sequence>MGQRRHADEFANPSILGKADGAGRRAFLDLIACISVTSGTGVFRELNLSGDYLQS</sequence>
<name>A0AAW7T0Q6_BURVI</name>
<accession>A0AAW7T0Q6</accession>